<protein>
    <recommendedName>
        <fullName evidence="1">AB hydrolase-1 domain-containing protein</fullName>
    </recommendedName>
</protein>
<dbReference type="InterPro" id="IPR000073">
    <property type="entry name" value="AB_hydrolase_1"/>
</dbReference>
<comment type="caution">
    <text evidence="2">The sequence shown here is derived from an EMBL/GenBank/DDBJ whole genome shotgun (WGS) entry which is preliminary data.</text>
</comment>
<proteinExistence type="predicted"/>
<dbReference type="PANTHER" id="PTHR45763">
    <property type="entry name" value="HYDROLASE, ALPHA/BETA FOLD FAMILY PROTEIN, EXPRESSED-RELATED"/>
    <property type="match status" value="1"/>
</dbReference>
<dbReference type="InterPro" id="IPR029058">
    <property type="entry name" value="AB_hydrolase_fold"/>
</dbReference>
<keyword evidence="3" id="KW-1185">Reference proteome</keyword>
<dbReference type="SUPFAM" id="SSF53474">
    <property type="entry name" value="alpha/beta-Hydrolases"/>
    <property type="match status" value="1"/>
</dbReference>
<name>A0ABR2X9W5_9PEZI</name>
<dbReference type="Pfam" id="PF00561">
    <property type="entry name" value="Abhydrolase_1"/>
    <property type="match status" value="1"/>
</dbReference>
<evidence type="ECO:0000259" key="1">
    <source>
        <dbReference type="Pfam" id="PF00561"/>
    </source>
</evidence>
<dbReference type="Proteomes" id="UP001465668">
    <property type="component" value="Unassembled WGS sequence"/>
</dbReference>
<dbReference type="PANTHER" id="PTHR45763:SF46">
    <property type="entry name" value="AB HYDROLASE-1 DOMAIN-CONTAINING PROTEIN"/>
    <property type="match status" value="1"/>
</dbReference>
<evidence type="ECO:0000313" key="2">
    <source>
        <dbReference type="EMBL" id="KAK9770595.1"/>
    </source>
</evidence>
<evidence type="ECO:0000313" key="3">
    <source>
        <dbReference type="Proteomes" id="UP001465668"/>
    </source>
</evidence>
<dbReference type="Gene3D" id="3.40.50.1820">
    <property type="entry name" value="alpha/beta hydrolase"/>
    <property type="match status" value="1"/>
</dbReference>
<gene>
    <name evidence="2" type="ORF">SCAR479_12766</name>
</gene>
<sequence>MAISFDITLPDGRKLSYPTYGSTSTTAPVVFYHHGFPASHAEARLYDTAAQKHEIRLIAIHRPGMGNSTYQPNQQLMDWPADLLALADHLKVERFGILGTSGGGPYVLACCHSMPRSQCISAGIVSGLYPRSLGRAGMLFEARMMLYVAPWLTGLAAFGLDKGLGVIARDGEYPEKFDQALASNSKSRPPVDRELWNRDGDWGFPLEGRSAEAGKMFLRHGGADLNVPAHMAETAEKLMNAAEVRFLPDEGYASLAVNKSDEIVVALRGSLPT</sequence>
<dbReference type="EMBL" id="JARVKM010000090">
    <property type="protein sequence ID" value="KAK9770595.1"/>
    <property type="molecule type" value="Genomic_DNA"/>
</dbReference>
<accession>A0ABR2X9W5</accession>
<feature type="domain" description="AB hydrolase-1" evidence="1">
    <location>
        <begin position="28"/>
        <end position="109"/>
    </location>
</feature>
<reference evidence="2 3" key="1">
    <citation type="submission" date="2024-02" db="EMBL/GenBank/DDBJ databases">
        <title>First draft genome assembly of two strains of Seiridium cardinale.</title>
        <authorList>
            <person name="Emiliani G."/>
            <person name="Scali E."/>
        </authorList>
    </citation>
    <scope>NUCLEOTIDE SEQUENCE [LARGE SCALE GENOMIC DNA]</scope>
    <source>
        <strain evidence="2 3">BM-138-000479</strain>
    </source>
</reference>
<organism evidence="2 3">
    <name type="scientific">Seiridium cardinale</name>
    <dbReference type="NCBI Taxonomy" id="138064"/>
    <lineage>
        <taxon>Eukaryota</taxon>
        <taxon>Fungi</taxon>
        <taxon>Dikarya</taxon>
        <taxon>Ascomycota</taxon>
        <taxon>Pezizomycotina</taxon>
        <taxon>Sordariomycetes</taxon>
        <taxon>Xylariomycetidae</taxon>
        <taxon>Amphisphaeriales</taxon>
        <taxon>Sporocadaceae</taxon>
        <taxon>Seiridium</taxon>
    </lineage>
</organism>